<evidence type="ECO:0000256" key="3">
    <source>
        <dbReference type="ARBA" id="ARBA00023015"/>
    </source>
</evidence>
<dbReference type="Pfam" id="PF00249">
    <property type="entry name" value="Myb_DNA-binding"/>
    <property type="match status" value="3"/>
</dbReference>
<feature type="domain" description="Myb-like" evidence="8">
    <location>
        <begin position="198"/>
        <end position="248"/>
    </location>
</feature>
<gene>
    <name evidence="10" type="ORF">SAY86_030824</name>
</gene>
<dbReference type="Proteomes" id="UP001346149">
    <property type="component" value="Unassembled WGS sequence"/>
</dbReference>
<comment type="caution">
    <text evidence="10">The sequence shown here is derived from an EMBL/GenBank/DDBJ whole genome shotgun (WGS) entry which is preliminary data.</text>
</comment>
<protein>
    <submittedName>
        <fullName evidence="10">Uncharacterized protein</fullName>
    </submittedName>
</protein>
<dbReference type="SMART" id="SM00717">
    <property type="entry name" value="SANT"/>
    <property type="match status" value="3"/>
</dbReference>
<dbReference type="GO" id="GO:0000978">
    <property type="term" value="F:RNA polymerase II cis-regulatory region sequence-specific DNA binding"/>
    <property type="evidence" value="ECO:0007669"/>
    <property type="project" value="TreeGrafter"/>
</dbReference>
<comment type="subcellular location">
    <subcellularLocation>
        <location evidence="1">Nucleus</location>
    </subcellularLocation>
</comment>
<feature type="domain" description="HTH myb-type" evidence="9">
    <location>
        <begin position="146"/>
        <end position="201"/>
    </location>
</feature>
<dbReference type="GO" id="GO:0000981">
    <property type="term" value="F:DNA-binding transcription factor activity, RNA polymerase II-specific"/>
    <property type="evidence" value="ECO:0007669"/>
    <property type="project" value="TreeGrafter"/>
</dbReference>
<evidence type="ECO:0000256" key="6">
    <source>
        <dbReference type="ARBA" id="ARBA00023242"/>
    </source>
</evidence>
<dbReference type="CDD" id="cd00167">
    <property type="entry name" value="SANT"/>
    <property type="match status" value="3"/>
</dbReference>
<dbReference type="EMBL" id="JAXQNO010000005">
    <property type="protein sequence ID" value="KAK4798498.1"/>
    <property type="molecule type" value="Genomic_DNA"/>
</dbReference>
<dbReference type="InterPro" id="IPR050560">
    <property type="entry name" value="MYB_TF"/>
</dbReference>
<evidence type="ECO:0000256" key="1">
    <source>
        <dbReference type="ARBA" id="ARBA00004123"/>
    </source>
</evidence>
<feature type="compositionally biased region" description="Basic residues" evidence="7">
    <location>
        <begin position="87"/>
        <end position="99"/>
    </location>
</feature>
<evidence type="ECO:0000313" key="10">
    <source>
        <dbReference type="EMBL" id="KAK4798498.1"/>
    </source>
</evidence>
<dbReference type="InterPro" id="IPR009057">
    <property type="entry name" value="Homeodomain-like_sf"/>
</dbReference>
<evidence type="ECO:0000256" key="2">
    <source>
        <dbReference type="ARBA" id="ARBA00022737"/>
    </source>
</evidence>
<evidence type="ECO:0000313" key="11">
    <source>
        <dbReference type="Proteomes" id="UP001346149"/>
    </source>
</evidence>
<organism evidence="10 11">
    <name type="scientific">Trapa natans</name>
    <name type="common">Water chestnut</name>
    <dbReference type="NCBI Taxonomy" id="22666"/>
    <lineage>
        <taxon>Eukaryota</taxon>
        <taxon>Viridiplantae</taxon>
        <taxon>Streptophyta</taxon>
        <taxon>Embryophyta</taxon>
        <taxon>Tracheophyta</taxon>
        <taxon>Spermatophyta</taxon>
        <taxon>Magnoliopsida</taxon>
        <taxon>eudicotyledons</taxon>
        <taxon>Gunneridae</taxon>
        <taxon>Pentapetalae</taxon>
        <taxon>rosids</taxon>
        <taxon>malvids</taxon>
        <taxon>Myrtales</taxon>
        <taxon>Lythraceae</taxon>
        <taxon>Trapa</taxon>
    </lineage>
</organism>
<evidence type="ECO:0000259" key="9">
    <source>
        <dbReference type="PROSITE" id="PS51294"/>
    </source>
</evidence>
<feature type="compositionally biased region" description="Polar residues" evidence="7">
    <location>
        <begin position="72"/>
        <end position="86"/>
    </location>
</feature>
<evidence type="ECO:0000256" key="5">
    <source>
        <dbReference type="ARBA" id="ARBA00023163"/>
    </source>
</evidence>
<feature type="region of interest" description="Disordered" evidence="7">
    <location>
        <begin position="64"/>
        <end position="104"/>
    </location>
</feature>
<keyword evidence="2" id="KW-0677">Repeat</keyword>
<proteinExistence type="predicted"/>
<dbReference type="PROSITE" id="PS51294">
    <property type="entry name" value="HTH_MYB"/>
    <property type="match status" value="3"/>
</dbReference>
<keyword evidence="5" id="KW-0804">Transcription</keyword>
<dbReference type="PROSITE" id="PS50090">
    <property type="entry name" value="MYB_LIKE"/>
    <property type="match status" value="3"/>
</dbReference>
<feature type="domain" description="HTH myb-type" evidence="9">
    <location>
        <begin position="99"/>
        <end position="145"/>
    </location>
</feature>
<dbReference type="PANTHER" id="PTHR45614">
    <property type="entry name" value="MYB PROTEIN-RELATED"/>
    <property type="match status" value="1"/>
</dbReference>
<keyword evidence="4" id="KW-0238">DNA-binding</keyword>
<dbReference type="FunFam" id="1.10.10.60:FF:000016">
    <property type="entry name" value="Transcriptional activator Myb isoform A"/>
    <property type="match status" value="1"/>
</dbReference>
<keyword evidence="6" id="KW-0539">Nucleus</keyword>
<dbReference type="AlphaFoldDB" id="A0AAN7RIU6"/>
<name>A0AAN7RIU6_TRANT</name>
<dbReference type="FunFam" id="1.10.10.60:FF:000324">
    <property type="entry name" value="Transcription factor MYB3R-2"/>
    <property type="match status" value="1"/>
</dbReference>
<feature type="domain" description="Myb-like" evidence="8">
    <location>
        <begin position="146"/>
        <end position="197"/>
    </location>
</feature>
<evidence type="ECO:0000256" key="4">
    <source>
        <dbReference type="ARBA" id="ARBA00023125"/>
    </source>
</evidence>
<accession>A0AAN7RIU6</accession>
<dbReference type="InterPro" id="IPR017930">
    <property type="entry name" value="Myb_dom"/>
</dbReference>
<keyword evidence="11" id="KW-1185">Reference proteome</keyword>
<dbReference type="PANTHER" id="PTHR45614:SF194">
    <property type="entry name" value="TRANSCRIPTION FACTOR MYB3R-3-RELATED"/>
    <property type="match status" value="1"/>
</dbReference>
<feature type="domain" description="Myb-like" evidence="8">
    <location>
        <begin position="94"/>
        <end position="145"/>
    </location>
</feature>
<sequence length="585" mass="65053">MNTSDVCDGAFVSQLLLGLPAGSSQKPAVCVNRSHDVLNEMTEHDVEDTRLENKQFMAASSFSFSQGSGNSIPSSPGVSSPKTNSPSRRRTTGPIRRAKGGWTPQEDETLRSAVATYKGKNWKRIAEAFSDRSEVQCLHRWQKVLNPDLVKGPWTREEDDMINKLVKKYGPTKWSLIARSLPGRIGKQCRERWHNHLNPDIKKDAWTLEEELALINAHRRHGNRWAEIAKVLPGRTDNSIKNRWNSSLKKKLDFYLANGNPPPVSKIGFQNGSKNMNKLTFAKNFIGSLKKESDLYPQALSRSEDAVNLEDSDQTEPLDQHHDGCASSCILENELGAFASVKSTVDASSTEYLNHLDPLPKVDDSRIGCEGVQGGGCEAPQQRSSLPYDSLCYQPHCIPSDSDSINISLMQQNYQGTPESSSRSFSTSLSISRMRSPESILRLAALTFPSTPSIFRKRKAHVQKDALSSEITKADAGSVNSKVHHSSYRERCNDISEKSGTPDEMEFPYCSKDGVILPNDNILNPSPNYWLRLKRTTLFKSVEKKLQFKNEDLLSSNETNSTASSLRCSVQLMDDSPCPAKTGVT</sequence>
<feature type="domain" description="HTH myb-type" evidence="9">
    <location>
        <begin position="202"/>
        <end position="252"/>
    </location>
</feature>
<keyword evidence="3" id="KW-0805">Transcription regulation</keyword>
<evidence type="ECO:0000259" key="8">
    <source>
        <dbReference type="PROSITE" id="PS50090"/>
    </source>
</evidence>
<feature type="region of interest" description="Disordered" evidence="7">
    <location>
        <begin position="302"/>
        <end position="321"/>
    </location>
</feature>
<dbReference type="InterPro" id="IPR001005">
    <property type="entry name" value="SANT/Myb"/>
</dbReference>
<reference evidence="10 11" key="1">
    <citation type="journal article" date="2023" name="Hortic Res">
        <title>Pangenome of water caltrop reveals structural variations and asymmetric subgenome divergence after allopolyploidization.</title>
        <authorList>
            <person name="Zhang X."/>
            <person name="Chen Y."/>
            <person name="Wang L."/>
            <person name="Yuan Y."/>
            <person name="Fang M."/>
            <person name="Shi L."/>
            <person name="Lu R."/>
            <person name="Comes H.P."/>
            <person name="Ma Y."/>
            <person name="Chen Y."/>
            <person name="Huang G."/>
            <person name="Zhou Y."/>
            <person name="Zheng Z."/>
            <person name="Qiu Y."/>
        </authorList>
    </citation>
    <scope>NUCLEOTIDE SEQUENCE [LARGE SCALE GENOMIC DNA]</scope>
    <source>
        <strain evidence="10">F231</strain>
    </source>
</reference>
<dbReference type="FunFam" id="1.10.10.60:FF:000010">
    <property type="entry name" value="Transcriptional activator Myb isoform A"/>
    <property type="match status" value="1"/>
</dbReference>
<dbReference type="SUPFAM" id="SSF46689">
    <property type="entry name" value="Homeodomain-like"/>
    <property type="match status" value="2"/>
</dbReference>
<dbReference type="Gene3D" id="1.10.10.60">
    <property type="entry name" value="Homeodomain-like"/>
    <property type="match status" value="3"/>
</dbReference>
<evidence type="ECO:0000256" key="7">
    <source>
        <dbReference type="SAM" id="MobiDB-lite"/>
    </source>
</evidence>
<dbReference type="GO" id="GO:0005634">
    <property type="term" value="C:nucleus"/>
    <property type="evidence" value="ECO:0007669"/>
    <property type="project" value="UniProtKB-SubCell"/>
</dbReference>
<feature type="compositionally biased region" description="Acidic residues" evidence="7">
    <location>
        <begin position="307"/>
        <end position="316"/>
    </location>
</feature>